<keyword evidence="8" id="KW-0547">Nucleotide-binding</keyword>
<keyword evidence="6" id="KW-0808">Transferase</keyword>
<evidence type="ECO:0000256" key="10">
    <source>
        <dbReference type="ARBA" id="ARBA00022840"/>
    </source>
</evidence>
<dbReference type="CDD" id="cd00082">
    <property type="entry name" value="HisKA"/>
    <property type="match status" value="1"/>
</dbReference>
<dbReference type="Proteomes" id="UP001078443">
    <property type="component" value="Unassembled WGS sequence"/>
</dbReference>
<evidence type="ECO:0000256" key="4">
    <source>
        <dbReference type="ARBA" id="ARBA00022475"/>
    </source>
</evidence>
<feature type="domain" description="HAMP" evidence="16">
    <location>
        <begin position="202"/>
        <end position="254"/>
    </location>
</feature>
<dbReference type="InterPro" id="IPR036097">
    <property type="entry name" value="HisK_dim/P_sf"/>
</dbReference>
<dbReference type="Gene3D" id="6.10.340.10">
    <property type="match status" value="1"/>
</dbReference>
<evidence type="ECO:0000313" key="17">
    <source>
        <dbReference type="EMBL" id="MCY6484880.1"/>
    </source>
</evidence>
<dbReference type="SMART" id="SM00388">
    <property type="entry name" value="HisKA"/>
    <property type="match status" value="1"/>
</dbReference>
<dbReference type="InterPro" id="IPR003594">
    <property type="entry name" value="HATPase_dom"/>
</dbReference>
<dbReference type="GO" id="GO:0016301">
    <property type="term" value="F:kinase activity"/>
    <property type="evidence" value="ECO:0007669"/>
    <property type="project" value="UniProtKB-KW"/>
</dbReference>
<dbReference type="InterPro" id="IPR050398">
    <property type="entry name" value="HssS/ArlS-like"/>
</dbReference>
<keyword evidence="12" id="KW-0902">Two-component regulatory system</keyword>
<comment type="catalytic activity">
    <reaction evidence="1">
        <text>ATP + protein L-histidine = ADP + protein N-phospho-L-histidine.</text>
        <dbReference type="EC" id="2.7.13.3"/>
    </reaction>
</comment>
<keyword evidence="7 14" id="KW-0812">Transmembrane</keyword>
<dbReference type="PROSITE" id="PS50885">
    <property type="entry name" value="HAMP"/>
    <property type="match status" value="1"/>
</dbReference>
<evidence type="ECO:0000256" key="13">
    <source>
        <dbReference type="ARBA" id="ARBA00023136"/>
    </source>
</evidence>
<protein>
    <recommendedName>
        <fullName evidence="3">histidine kinase</fullName>
        <ecNumber evidence="3">2.7.13.3</ecNumber>
    </recommendedName>
</protein>
<dbReference type="EC" id="2.7.13.3" evidence="3"/>
<evidence type="ECO:0000256" key="9">
    <source>
        <dbReference type="ARBA" id="ARBA00022777"/>
    </source>
</evidence>
<keyword evidence="9 17" id="KW-0418">Kinase</keyword>
<dbReference type="InterPro" id="IPR005467">
    <property type="entry name" value="His_kinase_dom"/>
</dbReference>
<evidence type="ECO:0000256" key="5">
    <source>
        <dbReference type="ARBA" id="ARBA00022553"/>
    </source>
</evidence>
<feature type="transmembrane region" description="Helical" evidence="14">
    <location>
        <begin position="178"/>
        <end position="200"/>
    </location>
</feature>
<evidence type="ECO:0000256" key="2">
    <source>
        <dbReference type="ARBA" id="ARBA00004651"/>
    </source>
</evidence>
<evidence type="ECO:0000313" key="18">
    <source>
        <dbReference type="Proteomes" id="UP001078443"/>
    </source>
</evidence>
<keyword evidence="5" id="KW-0597">Phosphoprotein</keyword>
<comment type="subcellular location">
    <subcellularLocation>
        <location evidence="2">Cell membrane</location>
        <topology evidence="2">Multi-pass membrane protein</topology>
    </subcellularLocation>
</comment>
<evidence type="ECO:0000256" key="14">
    <source>
        <dbReference type="SAM" id="Phobius"/>
    </source>
</evidence>
<dbReference type="PROSITE" id="PS50109">
    <property type="entry name" value="HIS_KIN"/>
    <property type="match status" value="1"/>
</dbReference>
<dbReference type="EMBL" id="JAPQER010000004">
    <property type="protein sequence ID" value="MCY6484880.1"/>
    <property type="molecule type" value="Genomic_DNA"/>
</dbReference>
<dbReference type="Gene3D" id="3.30.565.10">
    <property type="entry name" value="Histidine kinase-like ATPase, C-terminal domain"/>
    <property type="match status" value="1"/>
</dbReference>
<feature type="transmembrane region" description="Helical" evidence="14">
    <location>
        <begin position="6"/>
        <end position="28"/>
    </location>
</feature>
<keyword evidence="10" id="KW-0067">ATP-binding</keyword>
<evidence type="ECO:0000259" key="16">
    <source>
        <dbReference type="PROSITE" id="PS50885"/>
    </source>
</evidence>
<dbReference type="InterPro" id="IPR003661">
    <property type="entry name" value="HisK_dim/P_dom"/>
</dbReference>
<evidence type="ECO:0000256" key="3">
    <source>
        <dbReference type="ARBA" id="ARBA00012438"/>
    </source>
</evidence>
<dbReference type="Pfam" id="PF00512">
    <property type="entry name" value="HisKA"/>
    <property type="match status" value="1"/>
</dbReference>
<gene>
    <name evidence="17" type="ORF">OW763_11060</name>
</gene>
<comment type="caution">
    <text evidence="17">The sequence shown here is derived from an EMBL/GenBank/DDBJ whole genome shotgun (WGS) entry which is preliminary data.</text>
</comment>
<reference evidence="17" key="1">
    <citation type="submission" date="2022-12" db="EMBL/GenBank/DDBJ databases">
        <authorList>
            <person name="Wang J."/>
        </authorList>
    </citation>
    <scope>NUCLEOTIDE SEQUENCE</scope>
    <source>
        <strain evidence="17">HY-45-18</strain>
    </source>
</reference>
<dbReference type="InterPro" id="IPR036890">
    <property type="entry name" value="HATPase_C_sf"/>
</dbReference>
<dbReference type="RefSeq" id="WP_268041204.1">
    <property type="nucleotide sequence ID" value="NZ_JAPQER010000004.1"/>
</dbReference>
<dbReference type="CDD" id="cd06225">
    <property type="entry name" value="HAMP"/>
    <property type="match status" value="1"/>
</dbReference>
<accession>A0ABT4D3P7</accession>
<feature type="domain" description="Histidine kinase" evidence="15">
    <location>
        <begin position="262"/>
        <end position="465"/>
    </location>
</feature>
<keyword evidence="4" id="KW-1003">Cell membrane</keyword>
<dbReference type="InterPro" id="IPR003660">
    <property type="entry name" value="HAMP_dom"/>
</dbReference>
<evidence type="ECO:0000259" key="15">
    <source>
        <dbReference type="PROSITE" id="PS50109"/>
    </source>
</evidence>
<sequence length="467" mass="55444">MNIKSLNFRLIISFGVIICIFSAIIFLFSIKAFNSYYYEDIYRTLEENETVIKTTNINDFVKNKDQDIRKIEEKVWLKNEENIIVRKFNDNLSYLTEEILLKVEEDIKKQKEDSKRYVMDVDNRELFYVITKYKDTFGYSKKKSYEKSSSNIKALDSPCYYKVSFKWKVEDDTLEKRLFIQIGISFIWGIGMMFLVAFYLSRYLTRPLVELENHVANISNRELNIPIKMRREDEIGFLANSIEKMRKELLKYDEDQKFKLHAVSHELKTPIMVIKSYLDAAKRGLYPKGTLDASLEVIDEECNRLEKLVYNLLYMQRLDYLDSEIKNREKVNLKEIVQGVIKNYSLQLKQLDIKLNLDDVVIYSNYNQLKVIVENILDNQIRYAKTLIKISLTEDIEKIYLNFFNDGESIEKIEDIFKLFKKGKKGQSGIGLYIVNRILKIYDGKIYARNVENGVWFQIEIEKYKEV</sequence>
<dbReference type="Pfam" id="PF02518">
    <property type="entry name" value="HATPase_c"/>
    <property type="match status" value="1"/>
</dbReference>
<dbReference type="SMART" id="SM00387">
    <property type="entry name" value="HATPase_c"/>
    <property type="match status" value="1"/>
</dbReference>
<evidence type="ECO:0000256" key="12">
    <source>
        <dbReference type="ARBA" id="ARBA00023012"/>
    </source>
</evidence>
<dbReference type="SMART" id="SM00304">
    <property type="entry name" value="HAMP"/>
    <property type="match status" value="1"/>
</dbReference>
<evidence type="ECO:0000256" key="7">
    <source>
        <dbReference type="ARBA" id="ARBA00022692"/>
    </source>
</evidence>
<keyword evidence="18" id="KW-1185">Reference proteome</keyword>
<dbReference type="SUPFAM" id="SSF55874">
    <property type="entry name" value="ATPase domain of HSP90 chaperone/DNA topoisomerase II/histidine kinase"/>
    <property type="match status" value="1"/>
</dbReference>
<dbReference type="PANTHER" id="PTHR45528:SF1">
    <property type="entry name" value="SENSOR HISTIDINE KINASE CPXA"/>
    <property type="match status" value="1"/>
</dbReference>
<evidence type="ECO:0000256" key="1">
    <source>
        <dbReference type="ARBA" id="ARBA00000085"/>
    </source>
</evidence>
<keyword evidence="11 14" id="KW-1133">Transmembrane helix</keyword>
<dbReference type="SUPFAM" id="SSF158472">
    <property type="entry name" value="HAMP domain-like"/>
    <property type="match status" value="1"/>
</dbReference>
<keyword evidence="13 14" id="KW-0472">Membrane</keyword>
<organism evidence="17 18">
    <name type="scientific">Clostridium aestuarii</name>
    <dbReference type="NCBI Taxonomy" id="338193"/>
    <lineage>
        <taxon>Bacteria</taxon>
        <taxon>Bacillati</taxon>
        <taxon>Bacillota</taxon>
        <taxon>Clostridia</taxon>
        <taxon>Eubacteriales</taxon>
        <taxon>Clostridiaceae</taxon>
        <taxon>Clostridium</taxon>
    </lineage>
</organism>
<evidence type="ECO:0000256" key="8">
    <source>
        <dbReference type="ARBA" id="ARBA00022741"/>
    </source>
</evidence>
<dbReference type="Pfam" id="PF00672">
    <property type="entry name" value="HAMP"/>
    <property type="match status" value="1"/>
</dbReference>
<dbReference type="PANTHER" id="PTHR45528">
    <property type="entry name" value="SENSOR HISTIDINE KINASE CPXA"/>
    <property type="match status" value="1"/>
</dbReference>
<proteinExistence type="predicted"/>
<name>A0ABT4D3P7_9CLOT</name>
<evidence type="ECO:0000256" key="11">
    <source>
        <dbReference type="ARBA" id="ARBA00022989"/>
    </source>
</evidence>
<evidence type="ECO:0000256" key="6">
    <source>
        <dbReference type="ARBA" id="ARBA00022679"/>
    </source>
</evidence>
<dbReference type="Gene3D" id="1.10.287.130">
    <property type="match status" value="1"/>
</dbReference>
<dbReference type="SUPFAM" id="SSF47384">
    <property type="entry name" value="Homodimeric domain of signal transducing histidine kinase"/>
    <property type="match status" value="1"/>
</dbReference>